<dbReference type="EMBL" id="CP011129">
    <property type="protein sequence ID" value="ALN81382.1"/>
    <property type="molecule type" value="Genomic_DNA"/>
</dbReference>
<evidence type="ECO:0000313" key="2">
    <source>
        <dbReference type="Proteomes" id="UP000060787"/>
    </source>
</evidence>
<organism evidence="1 2">
    <name type="scientific">Lysobacter antibioticus</name>
    <dbReference type="NCBI Taxonomy" id="84531"/>
    <lineage>
        <taxon>Bacteria</taxon>
        <taxon>Pseudomonadati</taxon>
        <taxon>Pseudomonadota</taxon>
        <taxon>Gammaproteobacteria</taxon>
        <taxon>Lysobacterales</taxon>
        <taxon>Lysobacteraceae</taxon>
        <taxon>Lysobacter</taxon>
    </lineage>
</organism>
<dbReference type="PATRIC" id="fig|84531.7.peg.4970"/>
<dbReference type="KEGG" id="laq:GLA29479_5089"/>
<sequence length="84" mass="9595">MGQAEAAPKTPRYDRYLRRACAEWVIKLRDRNYGYRIVRGGGIVDRGLGATDSVVVVSWFFNDAEELNGLSFDQLEVETNKRNL</sequence>
<dbReference type="RefSeq" id="WP_057918448.1">
    <property type="nucleotide sequence ID" value="NZ_CP011129.1"/>
</dbReference>
<gene>
    <name evidence="1" type="ORF">LA76x_3255</name>
</gene>
<dbReference type="KEGG" id="lab:LA76x_3255"/>
<proteinExistence type="predicted"/>
<keyword evidence="2" id="KW-1185">Reference proteome</keyword>
<protein>
    <submittedName>
        <fullName evidence="1">Uncharacterized protein</fullName>
    </submittedName>
</protein>
<dbReference type="Proteomes" id="UP000060787">
    <property type="component" value="Chromosome"/>
</dbReference>
<dbReference type="AlphaFoldDB" id="A0A0S2FD06"/>
<name>A0A0S2FD06_LYSAN</name>
<evidence type="ECO:0000313" key="1">
    <source>
        <dbReference type="EMBL" id="ALN81382.1"/>
    </source>
</evidence>
<accession>A0A0S2FD06</accession>
<reference evidence="1 2" key="1">
    <citation type="journal article" date="2015" name="BMC Genomics">
        <title>Comparative genomics and metabolic profiling of the genus Lysobacter.</title>
        <authorList>
            <person name="de Bruijn I."/>
            <person name="Cheng X."/>
            <person name="de Jager V."/>
            <person name="Exposito R.G."/>
            <person name="Watrous J."/>
            <person name="Patel N."/>
            <person name="Postma J."/>
            <person name="Dorrestein P.C."/>
            <person name="Kobayashi D."/>
            <person name="Raaijmakers J.M."/>
        </authorList>
    </citation>
    <scope>NUCLEOTIDE SEQUENCE [LARGE SCALE GENOMIC DNA]</scope>
    <source>
        <strain evidence="1 2">76</strain>
    </source>
</reference>